<dbReference type="Proteomes" id="UP000054544">
    <property type="component" value="Unassembled WGS sequence"/>
</dbReference>
<dbReference type="EMBL" id="KE384735">
    <property type="protein sequence ID" value="KJK78328.1"/>
    <property type="molecule type" value="Genomic_DNA"/>
</dbReference>
<evidence type="ECO:0000313" key="2">
    <source>
        <dbReference type="EMBL" id="KJK78328.1"/>
    </source>
</evidence>
<feature type="region of interest" description="Disordered" evidence="1">
    <location>
        <begin position="35"/>
        <end position="85"/>
    </location>
</feature>
<evidence type="ECO:0000256" key="1">
    <source>
        <dbReference type="SAM" id="MobiDB-lite"/>
    </source>
</evidence>
<sequence>MKSRSFIFLPRASTVRVEPWAYATDGMNDMTQRVLMAKDSPSSSSEYHPSLRPPPRSTTKPEARKGAFDLGNDGHANSMSLQVDESAAMPVDDALVHNHFGV</sequence>
<proteinExistence type="predicted"/>
<dbReference type="AlphaFoldDB" id="A0A0D9NWY0"/>
<organism evidence="2 3">
    <name type="scientific">Metarhizium anisopliae BRIP 53293</name>
    <dbReference type="NCBI Taxonomy" id="1291518"/>
    <lineage>
        <taxon>Eukaryota</taxon>
        <taxon>Fungi</taxon>
        <taxon>Dikarya</taxon>
        <taxon>Ascomycota</taxon>
        <taxon>Pezizomycotina</taxon>
        <taxon>Sordariomycetes</taxon>
        <taxon>Hypocreomycetidae</taxon>
        <taxon>Hypocreales</taxon>
        <taxon>Clavicipitaceae</taxon>
        <taxon>Metarhizium</taxon>
    </lineage>
</organism>
<name>A0A0D9NWY0_METAN</name>
<protein>
    <submittedName>
        <fullName evidence="2">Uncharacterized protein</fullName>
    </submittedName>
</protein>
<evidence type="ECO:0000313" key="3">
    <source>
        <dbReference type="Proteomes" id="UP000054544"/>
    </source>
</evidence>
<reference evidence="3" key="1">
    <citation type="journal article" date="2014" name="BMC Genomics">
        <title>The genome sequence of the biocontrol fungus Metarhizium anisopliae and comparative genomics of Metarhizium species.</title>
        <authorList>
            <person name="Pattemore J.A."/>
            <person name="Hane J.K."/>
            <person name="Williams A.H."/>
            <person name="Wilson B.A."/>
            <person name="Stodart B.J."/>
            <person name="Ash G.J."/>
        </authorList>
    </citation>
    <scope>NUCLEOTIDE SEQUENCE [LARGE SCALE GENOMIC DNA]</scope>
    <source>
        <strain evidence="3">BRIP 53293</strain>
    </source>
</reference>
<keyword evidence="3" id="KW-1185">Reference proteome</keyword>
<gene>
    <name evidence="2" type="ORF">H634G_06501</name>
</gene>
<accession>A0A0D9NWY0</accession>